<gene>
    <name evidence="3" type="ORF">GXP67_06740</name>
</gene>
<organism evidence="3 4">
    <name type="scientific">Rhodocytophaga rosea</name>
    <dbReference type="NCBI Taxonomy" id="2704465"/>
    <lineage>
        <taxon>Bacteria</taxon>
        <taxon>Pseudomonadati</taxon>
        <taxon>Bacteroidota</taxon>
        <taxon>Cytophagia</taxon>
        <taxon>Cytophagales</taxon>
        <taxon>Rhodocytophagaceae</taxon>
        <taxon>Rhodocytophaga</taxon>
    </lineage>
</organism>
<protein>
    <submittedName>
        <fullName evidence="3">T9SS type A sorting domain-containing protein</fullName>
    </submittedName>
</protein>
<dbReference type="EMBL" id="CP048222">
    <property type="protein sequence ID" value="QHT66376.1"/>
    <property type="molecule type" value="Genomic_DNA"/>
</dbReference>
<keyword evidence="4" id="KW-1185">Reference proteome</keyword>
<evidence type="ECO:0000256" key="1">
    <source>
        <dbReference type="SAM" id="SignalP"/>
    </source>
</evidence>
<evidence type="ECO:0000313" key="3">
    <source>
        <dbReference type="EMBL" id="QHT66376.1"/>
    </source>
</evidence>
<feature type="chain" id="PRO_5025602664" evidence="1">
    <location>
        <begin position="39"/>
        <end position="2869"/>
    </location>
</feature>
<name>A0A6C0GEH8_9BACT</name>
<accession>A0A6C0GEH8</accession>
<sequence>MIQIYIKVIDYLFNKNCLQKCVLSIILLFGISASSAYAQKTWIGTGLAALGGNRWDRAGNWNPNGIPAATDVVRFNSGLPTTITVVNVPNGGTIAGLLIAANNNIELRDGSFTITGDATINGTLEFDNNATRTITINGNLTGSGTIDMSPGNRAQVLNLAGTNNSLGTLTSSNSSTVNYTRAGNQQVFASTGYRNLTISGTGEKTLQGNITVASALNIANTNPTLTLNTYAATVNGSTTVDGTLNTQTGYIGGTGTFTLNSTGTLQVGSPNGLVTGTGSGNMRVSGTRNYGTGTIEYNGTAAQVTGNGLPASPTAIGNLIISNTAATPTVTLTNSLTVSGTTTINSGSLQFAAGTTQTVDLNGDLVGAGGAINMSGGNRAHVLNLAGANNSLGTLTASTAGTVNYDRNGSQQVFASDNYRNLTISGNNTKTLQGDVMVAGNLLVSSTLAYATGAAQTLDVDGNLSGSGTINMSGGNRAHVLNLSGPTNAIGTLTSSNSSTINYDGNIDQQVFASTGYRNLTISGTGEKTLQGNITVASALNIANTNPTLTLNTYAATVNGSTTVDGTLNTQTGYIGGTGTFTLNSTGTLQVGSPNGLVTGTGSGNMRVSGTRNYGTGTIEYNGTAAQVTGNGLPASPTAIGNLIISNTAATPTVTLTNSLTVSGTTTINSGSLQFAAGTTQTVDLNGDLVGAGGAINMSGGNRAHVLNLAGANNSLGTLTASTAGTVNYDRNGNQQVLAGANINYRNLIISGSNTKTLQGDVVVAGNLTVSSTLAYATGAAQALDVNGNLSGTGTLDMTGGNQVHTLNLSGTSNAITTLLATCYSIINYTAGAGVLSNPVGNNYTVSGTEALTGNIMVCDLLIPVGTTLNLNGFTVTIIKSAVVNGTLNAGTGAIAGTGSFTTNTGATIILGSADGINNTNPALGNIRTTGIRTFSANTNIEFNRAGSQVTGNGFPATIGSLTISNASQVNLSSNITVSSTATINGSLRYSASTPQTVSISGDLSGTGAIDMSNQPHALNLAGANNGIGMLTTSANASTVNYNGTGNQQIFASTSYRNLIISGSGIKTFDGTSSTINTNLTVSSTLQFSNTVPQTLNVNGDVSGPGTIDMSVGNLAHILNLAGPNNSIGILIPSCNSVVNYTGSGQQTFSNVAPVYTNYTISGTVTLTSNIIVCNNLIIPVGAVLNLNGYTATVNGSTSISGTLNAGSTGAVLGTGSFTVSGTIITASPDGINSGTSVGSIRVSGTRALTSGSFTYNGTLPQVTGNGLPITVGNFTLNNTAATPTVSLSQSLTISGLATFTTGTLSIGANTLSLNGTTSLGAGTATIAGGLTSNLSIGGASGVSTDVPLVTGGLLTLTINKAGVNNGAILRPAGNVTIYNGGSLSLQSGYFTNSNTITMGENVNAITNIIRKADASGIFAAPAINGKINVTYTASTSYSFQPSTGPELPTSATALNNLTIGTTPTGNSTLVTLSATAAPVVNGTFTINTTTTSSGLNLNGRTLTISGDYVNNSLGTFTGSTTSSIIINGDNKTVSGNLRFNPASAATRSLDVFTLNRTGTGSDFTISTQAEITNFNITSGTLTASGSNILITTATIGTNGKFINNSTAYPVVLPASTTTRAFNNNTYVAVNKFDRMAGTVTASNNTDITFTRGTGTPYVLRSRDLNPAPTAAIIRFELSASAASSQTDNAALMLGNGFADDGSRINAAASLQFNLRSGTGIRLVDGTFTSATQSSGIKVWWVVNKNAGNALSYTGPDGTTYTIDNGRSDLWAGTTRISSNMAISNSAIDLSEVKMVFDNGTGSITVKNLQINPVTQLVANMACWYAGYPIDIVVTANTAGGGNAFNSNTTFKVQRSDINGNFSNLTSNIVGTLTVSSSNTTNTFSIPATFSDLYSTAGTKDLGNLYRYRVISSDQNDPFVISAANNKPMYYIVNPGPETLDAGNSTLATVTATATGYTTSYWGYRLTSGAATIIPIPGTNSSSYTPKLTDFPGTGEYYLVAVSTSGCISNQKKIFVNCSGTNLIVNGNFNSVGANNLNDINGNGIIEYELGDFFTEYAQKQPSNHTQLAQGAYTISTNPNWYNGAFCTMTTAAQHAPTAGGVDGGNMLITDASPSGSKILWQQTVKNLKKHTNYVFTFWGTSIDQAHANTLQFGVYVNCYRMGDDVADNYASSCTWVKYSVQFNTGNETELTLGIGNVSVAGSGNDVGIDNIEFYECDDQNVAFQPLNKFVWIGYTSDWFKSDNWGLCAPNLPTCADNVIIPATLGAGRVYPVINGNFPDRTPDTWDTYKETNINGADPVNGISLINQAAQVQNITIEPGAQLTINAGYNLRICGNMTNDGTLAGTGTITFYGNTKQNISGTGTFSNVAIDQGNSATTAIVQQTSDITLSNLLDIQKATDELAINGKTLYFNGTLSTNPGTITGITSDPTTTTSALVFGGTGNVNGTLKFTTGYRSIARLTMNRSSSGQVTLGTPLTLVGGTNALTLVDGLINTSQTNYLQMDEFSTVTGSSVANQVSGGLNVSYVNGPMIKVTKSTDVFTFPVGNNGYLGQIGIKPNDSNLNFFRAEYIRAQGFPGATLSPKLDLVSPFEYWRMDRINGSSSGKISLHWTAATNISLLPNDWSDLRVARYSLKADTTQEGTTIANGIWQSRGNSYISPTATTTSGYIMSDMISQFSPYTFGTYTYIPLPVELLDIKAVSNNREVEIQWITANEHNSDHFILERSGDGVNFTPIAKVAAAGESKSILRYSYVDQNCLAGINYYRLQQVDKDNRKVSSKIVYANNNSKAIHTFNVYPNPSDGKEFYIRLAYKGEIVVSIYNILGIEVYRSKIYADGTDLAIRSQTPLSSGMYVVVVESANKKYQQKITIK</sequence>
<dbReference type="InterPro" id="IPR026444">
    <property type="entry name" value="Secre_tail"/>
</dbReference>
<dbReference type="KEGG" id="rhoz:GXP67_06740"/>
<reference evidence="3 4" key="1">
    <citation type="submission" date="2020-01" db="EMBL/GenBank/DDBJ databases">
        <authorList>
            <person name="Kim M.K."/>
        </authorList>
    </citation>
    <scope>NUCLEOTIDE SEQUENCE [LARGE SCALE GENOMIC DNA]</scope>
    <source>
        <strain evidence="3 4">172606-1</strain>
    </source>
</reference>
<dbReference type="Pfam" id="PF18962">
    <property type="entry name" value="Por_Secre_tail"/>
    <property type="match status" value="1"/>
</dbReference>
<dbReference type="RefSeq" id="WP_162442435.1">
    <property type="nucleotide sequence ID" value="NZ_CP048222.1"/>
</dbReference>
<feature type="domain" description="Secretion system C-terminal sorting" evidence="2">
    <location>
        <begin position="2794"/>
        <end position="2868"/>
    </location>
</feature>
<dbReference type="NCBIfam" id="TIGR04183">
    <property type="entry name" value="Por_Secre_tail"/>
    <property type="match status" value="1"/>
</dbReference>
<keyword evidence="1" id="KW-0732">Signal</keyword>
<proteinExistence type="predicted"/>
<feature type="signal peptide" evidence="1">
    <location>
        <begin position="1"/>
        <end position="38"/>
    </location>
</feature>
<evidence type="ECO:0000259" key="2">
    <source>
        <dbReference type="Pfam" id="PF18962"/>
    </source>
</evidence>
<evidence type="ECO:0000313" key="4">
    <source>
        <dbReference type="Proteomes" id="UP000480178"/>
    </source>
</evidence>
<dbReference type="Proteomes" id="UP000480178">
    <property type="component" value="Chromosome"/>
</dbReference>